<dbReference type="NCBIfam" id="TIGR03016">
    <property type="entry name" value="pepcterm_hypo_1"/>
    <property type="match status" value="1"/>
</dbReference>
<organism evidence="2 3">
    <name type="scientific">Massilia cavernae</name>
    <dbReference type="NCBI Taxonomy" id="2320864"/>
    <lineage>
        <taxon>Bacteria</taxon>
        <taxon>Pseudomonadati</taxon>
        <taxon>Pseudomonadota</taxon>
        <taxon>Betaproteobacteria</taxon>
        <taxon>Burkholderiales</taxon>
        <taxon>Oxalobacteraceae</taxon>
        <taxon>Telluria group</taxon>
        <taxon>Massilia</taxon>
    </lineage>
</organism>
<dbReference type="SUPFAM" id="SSF56935">
    <property type="entry name" value="Porins"/>
    <property type="match status" value="1"/>
</dbReference>
<keyword evidence="3" id="KW-1185">Reference proteome</keyword>
<feature type="signal peptide" evidence="1">
    <location>
        <begin position="1"/>
        <end position="45"/>
    </location>
</feature>
<dbReference type="OrthoDB" id="8522878at2"/>
<evidence type="ECO:0000313" key="2">
    <source>
        <dbReference type="EMBL" id="RJG23240.1"/>
    </source>
</evidence>
<comment type="caution">
    <text evidence="2">The sequence shown here is derived from an EMBL/GenBank/DDBJ whole genome shotgun (WGS) entry which is preliminary data.</text>
</comment>
<evidence type="ECO:0000256" key="1">
    <source>
        <dbReference type="SAM" id="SignalP"/>
    </source>
</evidence>
<name>A0A418Y669_9BURK</name>
<proteinExistence type="predicted"/>
<dbReference type="Proteomes" id="UP000284006">
    <property type="component" value="Unassembled WGS sequence"/>
</dbReference>
<dbReference type="EMBL" id="QYUP01000044">
    <property type="protein sequence ID" value="RJG23240.1"/>
    <property type="molecule type" value="Genomic_DNA"/>
</dbReference>
<sequence>MSTSSTTRRASFPVRKPTTIPMAKQRRAVRALAPLALLLATPAQADWKFTPTLDVRETYTDNSRLAPRAEARGDWYAEVTPGFSLSNHSRRFSFDSSYQLHYYYGLEDGRGPVDRVQSQLGAKLRSELAEGLLYFDASASISQQAISAFEPLPQGNFFNPNRAEVRSWSASPYLVHRFGTAATATLRYARDSVDTGTAGIGTSEGDTVSFSLASGPGFRDFGWNVQASEQRVTENFAPETTARNANIGLRYKLSRTLAATASVGYDDYDYQAIGGKSGGRAWSGGFSWTPSTRTQVDASVGRRFYGPSYYLSAVFRTRRSAWDLQYNDMVSTTRAQFVLPSAVSTADMLDRLFAATVPDPVARQRAVQAYMQATGLPPSLIDNVNYFSNRYFLQKELRASAAWRSVRTRLMLTAFSNRRTALSTLDADSQFLGPNQLTLNDATRQAGASAVWNYTLNSRTEANATINAIRAESESARLDADHRFATLSLVSRFGRKLTGTLELRRNVGPSVVSGAGYTENAVSAALNLRL</sequence>
<evidence type="ECO:0000313" key="3">
    <source>
        <dbReference type="Proteomes" id="UP000284006"/>
    </source>
</evidence>
<protein>
    <submittedName>
        <fullName evidence="2">TIGR03016 family PEP-CTERM system-associated outer membrane protein</fullName>
    </submittedName>
</protein>
<dbReference type="InterPro" id="IPR017467">
    <property type="entry name" value="CHP03016_PEP-CTERM"/>
</dbReference>
<feature type="chain" id="PRO_5019574409" evidence="1">
    <location>
        <begin position="46"/>
        <end position="530"/>
    </location>
</feature>
<gene>
    <name evidence="2" type="ORF">D3872_04710</name>
</gene>
<accession>A0A418Y669</accession>
<keyword evidence="1" id="KW-0732">Signal</keyword>
<reference evidence="2 3" key="1">
    <citation type="submission" date="2018-09" db="EMBL/GenBank/DDBJ databases">
        <authorList>
            <person name="Zhu H."/>
        </authorList>
    </citation>
    <scope>NUCLEOTIDE SEQUENCE [LARGE SCALE GENOMIC DNA]</scope>
    <source>
        <strain evidence="2 3">K1S02-61</strain>
    </source>
</reference>
<dbReference type="AlphaFoldDB" id="A0A418Y669"/>